<dbReference type="PANTHER" id="PTHR12965:SF0">
    <property type="entry name" value="VACUOLAR PROTEIN SORTING-ASSOCIATED PROTEIN 54"/>
    <property type="match status" value="1"/>
</dbReference>
<evidence type="ECO:0000313" key="9">
    <source>
        <dbReference type="EMBL" id="PVZ96486.1"/>
    </source>
</evidence>
<feature type="region of interest" description="Disordered" evidence="7">
    <location>
        <begin position="1181"/>
        <end position="1202"/>
    </location>
</feature>
<accession>A0A2U1IUL3</accession>
<protein>
    <recommendedName>
        <fullName evidence="8">Vacuolar protein sorting-associated protein 54 C-terminal domain-containing protein</fullName>
    </recommendedName>
</protein>
<evidence type="ECO:0000256" key="1">
    <source>
        <dbReference type="ARBA" id="ARBA00004601"/>
    </source>
</evidence>
<dbReference type="GO" id="GO:0042147">
    <property type="term" value="P:retrograde transport, endosome to Golgi"/>
    <property type="evidence" value="ECO:0007669"/>
    <property type="project" value="InterPro"/>
</dbReference>
<evidence type="ECO:0000256" key="5">
    <source>
        <dbReference type="ARBA" id="ARBA00023034"/>
    </source>
</evidence>
<dbReference type="InterPro" id="IPR012501">
    <property type="entry name" value="Vps54_C"/>
</dbReference>
<evidence type="ECO:0000256" key="2">
    <source>
        <dbReference type="ARBA" id="ARBA00009150"/>
    </source>
</evidence>
<evidence type="ECO:0000256" key="6">
    <source>
        <dbReference type="ARBA" id="ARBA00023054"/>
    </source>
</evidence>
<reference evidence="9 10" key="1">
    <citation type="journal article" date="2018" name="MBio">
        <title>Comparative Genomics Reveals the Core Gene Toolbox for the Fungus-Insect Symbiosis.</title>
        <authorList>
            <person name="Wang Y."/>
            <person name="Stata M."/>
            <person name="Wang W."/>
            <person name="Stajich J.E."/>
            <person name="White M.M."/>
            <person name="Moncalvo J.M."/>
        </authorList>
    </citation>
    <scope>NUCLEOTIDE SEQUENCE [LARGE SCALE GENOMIC DNA]</scope>
    <source>
        <strain evidence="9 10">AUS-126-30</strain>
    </source>
</reference>
<dbReference type="Proteomes" id="UP000245591">
    <property type="component" value="Unassembled WGS sequence"/>
</dbReference>
<keyword evidence="4" id="KW-0653">Protein transport</keyword>
<organism evidence="9 10">
    <name type="scientific">Smittium angustum</name>
    <dbReference type="NCBI Taxonomy" id="133377"/>
    <lineage>
        <taxon>Eukaryota</taxon>
        <taxon>Fungi</taxon>
        <taxon>Fungi incertae sedis</taxon>
        <taxon>Zoopagomycota</taxon>
        <taxon>Kickxellomycotina</taxon>
        <taxon>Harpellomycetes</taxon>
        <taxon>Harpellales</taxon>
        <taxon>Legeriomycetaceae</taxon>
        <taxon>Smittium</taxon>
    </lineage>
</organism>
<comment type="similarity">
    <text evidence="2">Belongs to the VPS54 family.</text>
</comment>
<keyword evidence="3" id="KW-0813">Transport</keyword>
<feature type="compositionally biased region" description="Low complexity" evidence="7">
    <location>
        <begin position="724"/>
        <end position="744"/>
    </location>
</feature>
<evidence type="ECO:0000256" key="3">
    <source>
        <dbReference type="ARBA" id="ARBA00022448"/>
    </source>
</evidence>
<feature type="compositionally biased region" description="Basic and acidic residues" evidence="7">
    <location>
        <begin position="1298"/>
        <end position="1312"/>
    </location>
</feature>
<evidence type="ECO:0000259" key="8">
    <source>
        <dbReference type="Pfam" id="PF07928"/>
    </source>
</evidence>
<feature type="compositionally biased region" description="Polar residues" evidence="7">
    <location>
        <begin position="1284"/>
        <end position="1293"/>
    </location>
</feature>
<dbReference type="GO" id="GO:0019905">
    <property type="term" value="F:syntaxin binding"/>
    <property type="evidence" value="ECO:0007669"/>
    <property type="project" value="TreeGrafter"/>
</dbReference>
<evidence type="ECO:0000256" key="4">
    <source>
        <dbReference type="ARBA" id="ARBA00022927"/>
    </source>
</evidence>
<dbReference type="InterPro" id="IPR039745">
    <property type="entry name" value="Vps54"/>
</dbReference>
<comment type="caution">
    <text evidence="9">The sequence shown here is derived from an EMBL/GenBank/DDBJ whole genome shotgun (WGS) entry which is preliminary data.</text>
</comment>
<dbReference type="GO" id="GO:0005829">
    <property type="term" value="C:cytosol"/>
    <property type="evidence" value="ECO:0007669"/>
    <property type="project" value="GOC"/>
</dbReference>
<feature type="region of interest" description="Disordered" evidence="7">
    <location>
        <begin position="720"/>
        <end position="744"/>
    </location>
</feature>
<dbReference type="Pfam" id="PF07928">
    <property type="entry name" value="Vps54"/>
    <property type="match status" value="1"/>
</dbReference>
<keyword evidence="10" id="KW-1185">Reference proteome</keyword>
<evidence type="ECO:0000313" key="10">
    <source>
        <dbReference type="Proteomes" id="UP000245591"/>
    </source>
</evidence>
<dbReference type="PANTHER" id="PTHR12965">
    <property type="entry name" value="VACUOLAR PROTEIN SORTING 54"/>
    <property type="match status" value="1"/>
</dbReference>
<dbReference type="EMBL" id="MBFU01001278">
    <property type="protein sequence ID" value="PVZ96486.1"/>
    <property type="molecule type" value="Genomic_DNA"/>
</dbReference>
<gene>
    <name evidence="9" type="ORF">BB558_007634</name>
</gene>
<keyword evidence="6" id="KW-0175">Coiled coil</keyword>
<comment type="subcellular location">
    <subcellularLocation>
        <location evidence="1">Golgi apparatus</location>
        <location evidence="1">trans-Golgi network</location>
    </subcellularLocation>
</comment>
<dbReference type="GO" id="GO:0000938">
    <property type="term" value="C:GARP complex"/>
    <property type="evidence" value="ECO:0007669"/>
    <property type="project" value="InterPro"/>
</dbReference>
<evidence type="ECO:0000256" key="7">
    <source>
        <dbReference type="SAM" id="MobiDB-lite"/>
    </source>
</evidence>
<feature type="region of interest" description="Disordered" evidence="7">
    <location>
        <begin position="1282"/>
        <end position="1320"/>
    </location>
</feature>
<dbReference type="GO" id="GO:0006896">
    <property type="term" value="P:Golgi to vacuole transport"/>
    <property type="evidence" value="ECO:0007669"/>
    <property type="project" value="TreeGrafter"/>
</dbReference>
<keyword evidence="5" id="KW-0333">Golgi apparatus</keyword>
<dbReference type="GO" id="GO:0015031">
    <property type="term" value="P:protein transport"/>
    <property type="evidence" value="ECO:0007669"/>
    <property type="project" value="UniProtKB-KW"/>
</dbReference>
<sequence length="1336" mass="150664">MDLPSTSHDAKNKKPYTNTFSSLSKQASITSAQSITNISEATSFSTSEYWVDVQSNSISSLVADPRVKRGKIPKNLIPSVKKTSYSEISLKSFLPYLEQIKDELHSFENIQNSKNLPQFPNQPQSTLNPFDSPAPNIKINDIPSFFFEPNFDLQSPQTFAQVASYLSNNNNYSDLFNTSNITDYNSSAQDKLVTLLDNIELLLVNEISSRSNEFFSALEALQTLHSEKKSDQQSGFTHDSTSALNLVAEIEELLLKNSHILAPNTNNSSNIESKPEKTSESITTNTNTFSYITKRLKSALESVSEFGIQNLVVLHRSKLMEFINLNYHTWVINSPLLFQTYFKRNATDSIHNLQENTLNIGYFFGSNQFSIGFNQSILDGYYSSLKHGIVPLFSGMVRIGRCDQVLDIFSKEIITIAYEQLEESYPPEFQHTDKSIDFYQADVQQAFAESLRSISFDKYLKLLYDQFSKLLLISVHTLYMIDICHICIKNTQIIETFPFQNSVNNKLTYLIDQIIDIINVRFNKILVHRKDQLSKLNVSAFYSLFYLIRTFIYCMESIISRYELITKIKYQNRNNTGNINEPNLFEIPSNIKNSNLTNETSCATIRSFLSSFCKLFFENLHNERIKQLTITIESEQWIQSDIPFEFQLLMNNIIIVSSTISNNNQLNKDKNDKNTSDSNRIPNFSDIFYSKIAEKSACIIPIPFTLGFLRAGSNPSDNYVIKPKQNYKNNKNDINNSKEGSNKSENTAQQNFLILCDIHDSNAHENLDLATLSAINSQSNDANKIYPVVGSTLSLLKTMYEYIQVGLHFPNLIGLVLEDINVLLKNFNSKTCQVILGAGAVCSAGLKHISAKHIALVIRSLDLVLALLPAIKKIFSGIPPALPNKKYMATPNKKANGSSQTTGFATHVENSFLSVESDYKEHKAELINKLASIMSDRADIHVAKLASTKWDLVKSIKPKNPDSDDELGQGAFLSVEPEQVDGISLILKEIGKLHRILYKYLPISDVSAIFQKIIEIYNKKLLLTINHFNLKTAAGKLAVIYNFQYLSIGFSKLHGVPSLSNQLEIAANNINLVKDYLPATKPLQIMNFSQVKPELNSSKNQRVTNLNNQINTEFNLESSQMNRNYQRSINSESTIIDAKRINASAIRDVDSDSELLKKYNKQTINVGGLQVDVLVNKEKRNGTSNNRLDSAGHGGQSSSANSIGRDLLETPLIHKDFIDSPVSSIVNYDYAAISRNQVGMDNPEMDVFTGNDEYYNNFNENSAIENEPDEITNQRQNLVEEYGSPSSFSSDNNGEIYVYKEDNNKDKNEKQIDGSNSEYSEISPKFVSISTLKNQQ</sequence>
<name>A0A2U1IUL3_SMIAN</name>
<feature type="domain" description="Vacuolar protein sorting-associated protein 54 C-terminal" evidence="8">
    <location>
        <begin position="784"/>
        <end position="937"/>
    </location>
</feature>
<proteinExistence type="inferred from homology"/>